<evidence type="ECO:0008006" key="3">
    <source>
        <dbReference type="Google" id="ProtNLM"/>
    </source>
</evidence>
<sequence length="179" mass="19388">MRSRGGGIEYAPHHDYTKEAITDVLSAYSGSVHCGLIIASIPGTRLKVFAGCFTTMDVTKVKVLELRTGDAVLFRADLIHCGMAYDDDNYRLHGYVTVPVPAFEPDGVAGVDEKVFTCQCCGFQDTVFSAVRQTRSTVARIQSNVRGPRRKVQGSAHSAVKHLLVPVAIAITDSDTRTA</sequence>
<dbReference type="AlphaFoldDB" id="A0A225WW45"/>
<reference evidence="2" key="1">
    <citation type="submission" date="2017-03" db="EMBL/GenBank/DDBJ databases">
        <title>Phytopthora megakarya and P. palmivora, two closely related causual agents of cacao black pod achieved similar genome size and gene model numbers by different mechanisms.</title>
        <authorList>
            <person name="Ali S."/>
            <person name="Shao J."/>
            <person name="Larry D.J."/>
            <person name="Kronmiller B."/>
            <person name="Shen D."/>
            <person name="Strem M.D."/>
            <person name="Melnick R.L."/>
            <person name="Guiltinan M.J."/>
            <person name="Tyler B.M."/>
            <person name="Meinhardt L.W."/>
            <person name="Bailey B.A."/>
        </authorList>
    </citation>
    <scope>NUCLEOTIDE SEQUENCE [LARGE SCALE GENOMIC DNA]</scope>
    <source>
        <strain evidence="2">zdho120</strain>
    </source>
</reference>
<dbReference type="Proteomes" id="UP000198211">
    <property type="component" value="Unassembled WGS sequence"/>
</dbReference>
<keyword evidence="2" id="KW-1185">Reference proteome</keyword>
<accession>A0A225WW45</accession>
<evidence type="ECO:0000313" key="2">
    <source>
        <dbReference type="Proteomes" id="UP000198211"/>
    </source>
</evidence>
<comment type="caution">
    <text evidence="1">The sequence shown here is derived from an EMBL/GenBank/DDBJ whole genome shotgun (WGS) entry which is preliminary data.</text>
</comment>
<evidence type="ECO:0000313" key="1">
    <source>
        <dbReference type="EMBL" id="OWZ21100.1"/>
    </source>
</evidence>
<dbReference type="EMBL" id="NBNE01000258">
    <property type="protein sequence ID" value="OWZ21100.1"/>
    <property type="molecule type" value="Genomic_DNA"/>
</dbReference>
<proteinExistence type="predicted"/>
<organism evidence="1 2">
    <name type="scientific">Phytophthora megakarya</name>
    <dbReference type="NCBI Taxonomy" id="4795"/>
    <lineage>
        <taxon>Eukaryota</taxon>
        <taxon>Sar</taxon>
        <taxon>Stramenopiles</taxon>
        <taxon>Oomycota</taxon>
        <taxon>Peronosporomycetes</taxon>
        <taxon>Peronosporales</taxon>
        <taxon>Peronosporaceae</taxon>
        <taxon>Phytophthora</taxon>
    </lineage>
</organism>
<name>A0A225WW45_9STRA</name>
<protein>
    <recommendedName>
        <fullName evidence="3">Phytanoyl-CoA dioxygenase</fullName>
    </recommendedName>
</protein>
<gene>
    <name evidence="1" type="ORF">PHMEG_0004393</name>
</gene>